<gene>
    <name evidence="8" type="ORF">B0A52_00294</name>
</gene>
<dbReference type="PANTHER" id="PTHR43791">
    <property type="entry name" value="PERMEASE-RELATED"/>
    <property type="match status" value="1"/>
</dbReference>
<feature type="transmembrane region" description="Helical" evidence="6">
    <location>
        <begin position="213"/>
        <end position="236"/>
    </location>
</feature>
<dbReference type="VEuPathDB" id="FungiDB:PV10_00590"/>
<evidence type="ECO:0000313" key="9">
    <source>
        <dbReference type="Proteomes" id="UP000288859"/>
    </source>
</evidence>
<feature type="transmembrane region" description="Helical" evidence="6">
    <location>
        <begin position="90"/>
        <end position="108"/>
    </location>
</feature>
<dbReference type="InterPro" id="IPR020846">
    <property type="entry name" value="MFS_dom"/>
</dbReference>
<dbReference type="Pfam" id="PF07690">
    <property type="entry name" value="MFS_1"/>
    <property type="match status" value="1"/>
</dbReference>
<feature type="transmembrane region" description="Helical" evidence="6">
    <location>
        <begin position="284"/>
        <end position="305"/>
    </location>
</feature>
<dbReference type="AlphaFoldDB" id="A0A438NJM2"/>
<evidence type="ECO:0000313" key="8">
    <source>
        <dbReference type="EMBL" id="RVX75937.1"/>
    </source>
</evidence>
<evidence type="ECO:0000256" key="5">
    <source>
        <dbReference type="ARBA" id="ARBA00023136"/>
    </source>
</evidence>
<feature type="transmembrane region" description="Helical" evidence="6">
    <location>
        <begin position="52"/>
        <end position="70"/>
    </location>
</feature>
<reference evidence="8 9" key="1">
    <citation type="submission" date="2017-03" db="EMBL/GenBank/DDBJ databases">
        <title>Genomes of endolithic fungi from Antarctica.</title>
        <authorList>
            <person name="Coleine C."/>
            <person name="Masonjones S."/>
            <person name="Stajich J.E."/>
        </authorList>
    </citation>
    <scope>NUCLEOTIDE SEQUENCE [LARGE SCALE GENOMIC DNA]</scope>
    <source>
        <strain evidence="8 9">CCFEE 6314</strain>
    </source>
</reference>
<protein>
    <recommendedName>
        <fullName evidence="7">Major facilitator superfamily (MFS) profile domain-containing protein</fullName>
    </recommendedName>
</protein>
<evidence type="ECO:0000256" key="4">
    <source>
        <dbReference type="ARBA" id="ARBA00022989"/>
    </source>
</evidence>
<dbReference type="GO" id="GO:0022857">
    <property type="term" value="F:transmembrane transporter activity"/>
    <property type="evidence" value="ECO:0007669"/>
    <property type="project" value="InterPro"/>
</dbReference>
<feature type="transmembrane region" description="Helical" evidence="6">
    <location>
        <begin position="120"/>
        <end position="142"/>
    </location>
</feature>
<feature type="domain" description="Major facilitator superfamily (MFS) profile" evidence="7">
    <location>
        <begin position="52"/>
        <end position="463"/>
    </location>
</feature>
<keyword evidence="5 6" id="KW-0472">Membrane</keyword>
<keyword evidence="2" id="KW-0813">Transport</keyword>
<keyword evidence="3 6" id="KW-0812">Transmembrane</keyword>
<name>A0A438NJM2_EXOME</name>
<evidence type="ECO:0000256" key="6">
    <source>
        <dbReference type="SAM" id="Phobius"/>
    </source>
</evidence>
<feature type="transmembrane region" description="Helical" evidence="6">
    <location>
        <begin position="182"/>
        <end position="201"/>
    </location>
</feature>
<proteinExistence type="predicted"/>
<dbReference type="PROSITE" id="PS50850">
    <property type="entry name" value="MFS"/>
    <property type="match status" value="1"/>
</dbReference>
<evidence type="ECO:0000256" key="1">
    <source>
        <dbReference type="ARBA" id="ARBA00004141"/>
    </source>
</evidence>
<evidence type="ECO:0000256" key="2">
    <source>
        <dbReference type="ARBA" id="ARBA00022448"/>
    </source>
</evidence>
<dbReference type="InterPro" id="IPR036259">
    <property type="entry name" value="MFS_trans_sf"/>
</dbReference>
<feature type="transmembrane region" description="Helical" evidence="6">
    <location>
        <begin position="441"/>
        <end position="458"/>
    </location>
</feature>
<comment type="subcellular location">
    <subcellularLocation>
        <location evidence="1">Membrane</location>
        <topology evidence="1">Multi-pass membrane protein</topology>
    </subcellularLocation>
</comment>
<dbReference type="FunFam" id="1.20.1250.20:FF:000018">
    <property type="entry name" value="MFS transporter permease"/>
    <property type="match status" value="1"/>
</dbReference>
<dbReference type="SUPFAM" id="SSF103473">
    <property type="entry name" value="MFS general substrate transporter"/>
    <property type="match status" value="1"/>
</dbReference>
<dbReference type="Gene3D" id="1.20.1250.20">
    <property type="entry name" value="MFS general substrate transporter like domains"/>
    <property type="match status" value="2"/>
</dbReference>
<keyword evidence="4 6" id="KW-1133">Transmembrane helix</keyword>
<feature type="transmembrane region" description="Helical" evidence="6">
    <location>
        <begin position="409"/>
        <end position="429"/>
    </location>
</feature>
<sequence length="488" mass="54061">MATTSTQAPTATGVLDDKIDALHSEGDAAASTHDDWEPKEERALLRRLDMRIIPYLCIVYGLSLLDRSNISAAYIADMDVDLELDVGSRYNLTLLVFFIPYTLLELPSNLIIRRLGARPWLTTLIVCWGVVVFAMGFVQSWIPLLVLRMLLGAFEAGVLPGAIFVISAWYKTYETAKRVSIFYMFALLANGFNGIISYGLSMIRAGNGMFTQGWRWIFIIEGAATIVAGALGPFFLGEFPEKSRWLTPRERHIAKERMSAQQGGKSYEHMTLAQSAKALYDWKVLAFCLQLYVAAGSVYALSYFMPIILRNDMGFSYTEAQLMRSPPYTVTVFLSVGSAWLSDRLKIRWPFLCAHALICTTGLLIMLYAQVPGARYFGTFLAVFGTQANTPGTLTYGSNQTGDPRKKGLVAGAMITFAALGGITGSTIFRNQDAPRYIPGMWTTISLQIAYAIGTFFLSRHLAKQNKRAENGEIPDTLEGVSGFRYAP</sequence>
<dbReference type="OrthoDB" id="3639251at2759"/>
<dbReference type="PANTHER" id="PTHR43791:SF47">
    <property type="entry name" value="MAJOR FACILITATOR SUPERFAMILY (MFS) PROFILE DOMAIN-CONTAINING PROTEIN-RELATED"/>
    <property type="match status" value="1"/>
</dbReference>
<dbReference type="InterPro" id="IPR011701">
    <property type="entry name" value="MFS"/>
</dbReference>
<dbReference type="Proteomes" id="UP000288859">
    <property type="component" value="Unassembled WGS sequence"/>
</dbReference>
<organism evidence="8 9">
    <name type="scientific">Exophiala mesophila</name>
    <name type="common">Black yeast-like fungus</name>
    <dbReference type="NCBI Taxonomy" id="212818"/>
    <lineage>
        <taxon>Eukaryota</taxon>
        <taxon>Fungi</taxon>
        <taxon>Dikarya</taxon>
        <taxon>Ascomycota</taxon>
        <taxon>Pezizomycotina</taxon>
        <taxon>Eurotiomycetes</taxon>
        <taxon>Chaetothyriomycetidae</taxon>
        <taxon>Chaetothyriales</taxon>
        <taxon>Herpotrichiellaceae</taxon>
        <taxon>Exophiala</taxon>
    </lineage>
</organism>
<dbReference type="EMBL" id="NAJM01000001">
    <property type="protein sequence ID" value="RVX75937.1"/>
    <property type="molecule type" value="Genomic_DNA"/>
</dbReference>
<feature type="transmembrane region" description="Helical" evidence="6">
    <location>
        <begin position="148"/>
        <end position="170"/>
    </location>
</feature>
<comment type="caution">
    <text evidence="8">The sequence shown here is derived from an EMBL/GenBank/DDBJ whole genome shotgun (WGS) entry which is preliminary data.</text>
</comment>
<dbReference type="GO" id="GO:0016020">
    <property type="term" value="C:membrane"/>
    <property type="evidence" value="ECO:0007669"/>
    <property type="project" value="UniProtKB-SubCell"/>
</dbReference>
<evidence type="ECO:0000259" key="7">
    <source>
        <dbReference type="PROSITE" id="PS50850"/>
    </source>
</evidence>
<dbReference type="FunFam" id="1.20.1250.20:FF:000013">
    <property type="entry name" value="MFS general substrate transporter"/>
    <property type="match status" value="1"/>
</dbReference>
<feature type="transmembrane region" description="Helical" evidence="6">
    <location>
        <begin position="349"/>
        <end position="370"/>
    </location>
</feature>
<accession>A0A438NJM2</accession>
<evidence type="ECO:0000256" key="3">
    <source>
        <dbReference type="ARBA" id="ARBA00022692"/>
    </source>
</evidence>